<dbReference type="NCBIfam" id="TIGR03971">
    <property type="entry name" value="SDR_subfam_1"/>
    <property type="match status" value="1"/>
</dbReference>
<name>A0ABV9X7K2_9ACTN</name>
<accession>A0ABV9X7K2</accession>
<dbReference type="Gene3D" id="3.40.50.720">
    <property type="entry name" value="NAD(P)-binding Rossmann-like Domain"/>
    <property type="match status" value="1"/>
</dbReference>
<proteinExistence type="inferred from homology"/>
<keyword evidence="2" id="KW-0560">Oxidoreductase</keyword>
<dbReference type="EMBL" id="JBHSJO010000003">
    <property type="protein sequence ID" value="MFC5020429.1"/>
    <property type="molecule type" value="Genomic_DNA"/>
</dbReference>
<evidence type="ECO:0000256" key="2">
    <source>
        <dbReference type="ARBA" id="ARBA00023002"/>
    </source>
</evidence>
<dbReference type="SUPFAM" id="SSF51735">
    <property type="entry name" value="NAD(P)-binding Rossmann-fold domains"/>
    <property type="match status" value="1"/>
</dbReference>
<dbReference type="Pfam" id="PF13561">
    <property type="entry name" value="adh_short_C2"/>
    <property type="match status" value="1"/>
</dbReference>
<dbReference type="PANTHER" id="PTHR42760">
    <property type="entry name" value="SHORT-CHAIN DEHYDROGENASES/REDUCTASES FAMILY MEMBER"/>
    <property type="match status" value="1"/>
</dbReference>
<dbReference type="InterPro" id="IPR023985">
    <property type="entry name" value="SDR_subfam_1"/>
</dbReference>
<dbReference type="RefSeq" id="WP_328661836.1">
    <property type="nucleotide sequence ID" value="NZ_BAAATN010000029.1"/>
</dbReference>
<reference evidence="5" key="1">
    <citation type="journal article" date="2019" name="Int. J. Syst. Evol. Microbiol.">
        <title>The Global Catalogue of Microorganisms (GCM) 10K type strain sequencing project: providing services to taxonomists for standard genome sequencing and annotation.</title>
        <authorList>
            <consortium name="The Broad Institute Genomics Platform"/>
            <consortium name="The Broad Institute Genome Sequencing Center for Infectious Disease"/>
            <person name="Wu L."/>
            <person name="Ma J."/>
        </authorList>
    </citation>
    <scope>NUCLEOTIDE SEQUENCE [LARGE SCALE GENOMIC DNA]</scope>
    <source>
        <strain evidence="5">CGMCC 4.1542</strain>
    </source>
</reference>
<keyword evidence="3" id="KW-0520">NAD</keyword>
<dbReference type="CDD" id="cd05233">
    <property type="entry name" value="SDR_c"/>
    <property type="match status" value="1"/>
</dbReference>
<gene>
    <name evidence="4" type="ORF">ACFPRC_37065</name>
</gene>
<organism evidence="4 5">
    <name type="scientific">Streptomyces lienomycini</name>
    <dbReference type="NCBI Taxonomy" id="284035"/>
    <lineage>
        <taxon>Bacteria</taxon>
        <taxon>Bacillati</taxon>
        <taxon>Actinomycetota</taxon>
        <taxon>Actinomycetes</taxon>
        <taxon>Kitasatosporales</taxon>
        <taxon>Streptomycetaceae</taxon>
        <taxon>Streptomyces</taxon>
    </lineage>
</organism>
<dbReference type="Proteomes" id="UP001595855">
    <property type="component" value="Unassembled WGS sequence"/>
</dbReference>
<dbReference type="InterPro" id="IPR036291">
    <property type="entry name" value="NAD(P)-bd_dom_sf"/>
</dbReference>
<dbReference type="InterPro" id="IPR002347">
    <property type="entry name" value="SDR_fam"/>
</dbReference>
<evidence type="ECO:0000313" key="5">
    <source>
        <dbReference type="Proteomes" id="UP001595855"/>
    </source>
</evidence>
<comment type="similarity">
    <text evidence="1">Belongs to the short-chain dehydrogenases/reductases (SDR) family.</text>
</comment>
<dbReference type="NCBIfam" id="NF009467">
    <property type="entry name" value="PRK12826.1-3"/>
    <property type="match status" value="1"/>
</dbReference>
<protein>
    <submittedName>
        <fullName evidence="4">Mycofactocin-coupled SDR family oxidoreductase</fullName>
    </submittedName>
</protein>
<keyword evidence="5" id="KW-1185">Reference proteome</keyword>
<sequence>MGRVEGKVVAITGAARGQGRSHAVRLAEEGADIIAIDVCADHEILEYPLATAEDLEETVRLVEKTGRRIVSVQADVRDPRALRDAIDRGVAELGRLDVVVANAGISPVGPDRPVQAFADVVDVNLSGALNAVHAALPHLGDGSSIVLIGSAAGLITEPGAPQGGMGPGGYGYSFAKQTIVNYVNWFAPFLAPSGTRINAVHPANVDTDMLHNDAMYKVFRPDLEAPGRADAEAAFPMVQAMPVPYVAPIDVSHAVTYLASDESRYVTGLQLKVDAGAVVQQGK</sequence>
<evidence type="ECO:0000256" key="3">
    <source>
        <dbReference type="ARBA" id="ARBA00023027"/>
    </source>
</evidence>
<evidence type="ECO:0000313" key="4">
    <source>
        <dbReference type="EMBL" id="MFC5020429.1"/>
    </source>
</evidence>
<dbReference type="PANTHER" id="PTHR42760:SF133">
    <property type="entry name" value="3-OXOACYL-[ACYL-CARRIER-PROTEIN] REDUCTASE"/>
    <property type="match status" value="1"/>
</dbReference>
<evidence type="ECO:0000256" key="1">
    <source>
        <dbReference type="ARBA" id="ARBA00006484"/>
    </source>
</evidence>
<dbReference type="PRINTS" id="PR00081">
    <property type="entry name" value="GDHRDH"/>
</dbReference>
<comment type="caution">
    <text evidence="4">The sequence shown here is derived from an EMBL/GenBank/DDBJ whole genome shotgun (WGS) entry which is preliminary data.</text>
</comment>